<dbReference type="eggNOG" id="COG1028">
    <property type="taxonomic scope" value="Bacteria"/>
</dbReference>
<dbReference type="PRINTS" id="PR00080">
    <property type="entry name" value="SDRFAMILY"/>
</dbReference>
<dbReference type="EC" id="1.3.1.28" evidence="6 8"/>
<keyword evidence="3 10" id="KW-0560">Oxidoreductase</keyword>
<evidence type="ECO:0000259" key="9">
    <source>
        <dbReference type="SMART" id="SM00822"/>
    </source>
</evidence>
<dbReference type="FunFam" id="3.40.50.720:FF:000160">
    <property type="entry name" value="2,3-dihydro-2,3-dihydroxybenzoate dehydrogenase"/>
    <property type="match status" value="1"/>
</dbReference>
<dbReference type="InterPro" id="IPR003560">
    <property type="entry name" value="DHB_DH"/>
</dbReference>
<dbReference type="AlphaFoldDB" id="C5BUB9"/>
<organism evidence="10 11">
    <name type="scientific">Teredinibacter turnerae (strain ATCC 39867 / T7901)</name>
    <dbReference type="NCBI Taxonomy" id="377629"/>
    <lineage>
        <taxon>Bacteria</taxon>
        <taxon>Pseudomonadati</taxon>
        <taxon>Pseudomonadota</taxon>
        <taxon>Gammaproteobacteria</taxon>
        <taxon>Cellvibrionales</taxon>
        <taxon>Cellvibrionaceae</taxon>
        <taxon>Teredinibacter</taxon>
    </lineage>
</organism>
<comment type="similarity">
    <text evidence="2">Belongs to the short-chain dehydrogenases/reductases (SDR) family.</text>
</comment>
<evidence type="ECO:0000256" key="5">
    <source>
        <dbReference type="ARBA" id="ARBA00052874"/>
    </source>
</evidence>
<evidence type="ECO:0000313" key="10">
    <source>
        <dbReference type="EMBL" id="ACR12253.1"/>
    </source>
</evidence>
<keyword evidence="11" id="KW-1185">Reference proteome</keyword>
<dbReference type="Pfam" id="PF13561">
    <property type="entry name" value="adh_short_C2"/>
    <property type="match status" value="1"/>
</dbReference>
<accession>C5BUB9</accession>
<dbReference type="PRINTS" id="PR01397">
    <property type="entry name" value="DHBDHDRGNASE"/>
</dbReference>
<evidence type="ECO:0000256" key="4">
    <source>
        <dbReference type="ARBA" id="ARBA00023027"/>
    </source>
</evidence>
<proteinExistence type="inferred from homology"/>
<keyword evidence="4" id="KW-0520">NAD</keyword>
<dbReference type="SMART" id="SM00822">
    <property type="entry name" value="PKS_KR"/>
    <property type="match status" value="1"/>
</dbReference>
<dbReference type="PANTHER" id="PTHR43639">
    <property type="entry name" value="OXIDOREDUCTASE, SHORT-CHAIN DEHYDROGENASE/REDUCTASE FAMILY (AFU_ORTHOLOGUE AFUA_5G02870)"/>
    <property type="match status" value="1"/>
</dbReference>
<dbReference type="GO" id="GO:0008667">
    <property type="term" value="F:2,3-dihydro-2,3-dihydroxybenzoate dehydrogenase activity"/>
    <property type="evidence" value="ECO:0007669"/>
    <property type="project" value="UniProtKB-UniRule"/>
</dbReference>
<feature type="domain" description="Ketoreductase" evidence="9">
    <location>
        <begin position="13"/>
        <end position="175"/>
    </location>
</feature>
<evidence type="ECO:0000256" key="1">
    <source>
        <dbReference type="ARBA" id="ARBA00004924"/>
    </source>
</evidence>
<dbReference type="EMBL" id="CP001614">
    <property type="protein sequence ID" value="ACR12253.1"/>
    <property type="molecule type" value="Genomic_DNA"/>
</dbReference>
<evidence type="ECO:0000256" key="7">
    <source>
        <dbReference type="ARBA" id="ARBA00067530"/>
    </source>
</evidence>
<dbReference type="InterPro" id="IPR020904">
    <property type="entry name" value="Sc_DH/Rdtase_CS"/>
</dbReference>
<name>C5BUB9_TERTT</name>
<dbReference type="Gene3D" id="3.40.50.720">
    <property type="entry name" value="NAD(P)-binding Rossmann-like Domain"/>
    <property type="match status" value="1"/>
</dbReference>
<dbReference type="SUPFAM" id="SSF51735">
    <property type="entry name" value="NAD(P)-binding Rossmann-fold domains"/>
    <property type="match status" value="1"/>
</dbReference>
<dbReference type="STRING" id="377629.TERTU_4062"/>
<dbReference type="NCBIfam" id="TIGR04316">
    <property type="entry name" value="dhbA_paeA"/>
    <property type="match status" value="1"/>
</dbReference>
<evidence type="ECO:0000256" key="3">
    <source>
        <dbReference type="ARBA" id="ARBA00023002"/>
    </source>
</evidence>
<evidence type="ECO:0000313" key="11">
    <source>
        <dbReference type="Proteomes" id="UP000009080"/>
    </source>
</evidence>
<dbReference type="PANTHER" id="PTHR43639:SF1">
    <property type="entry name" value="SHORT-CHAIN DEHYDROGENASE_REDUCTASE FAMILY PROTEIN"/>
    <property type="match status" value="1"/>
</dbReference>
<evidence type="ECO:0000256" key="2">
    <source>
        <dbReference type="ARBA" id="ARBA00006484"/>
    </source>
</evidence>
<evidence type="ECO:0000256" key="6">
    <source>
        <dbReference type="ARBA" id="ARBA00066334"/>
    </source>
</evidence>
<evidence type="ECO:0000256" key="8">
    <source>
        <dbReference type="NCBIfam" id="TIGR04316"/>
    </source>
</evidence>
<dbReference type="PROSITE" id="PS00061">
    <property type="entry name" value="ADH_SHORT"/>
    <property type="match status" value="1"/>
</dbReference>
<protein>
    <recommendedName>
        <fullName evidence="7 8">2,3-dihydro-2,3-dihydroxybenzoate dehydrogenase</fullName>
        <ecNumber evidence="6 8">1.3.1.28</ecNumber>
    </recommendedName>
</protein>
<dbReference type="RefSeq" id="WP_015818365.1">
    <property type="nucleotide sequence ID" value="NC_012997.1"/>
</dbReference>
<dbReference type="InterPro" id="IPR057326">
    <property type="entry name" value="KR_dom"/>
</dbReference>
<comment type="catalytic activity">
    <reaction evidence="5">
        <text>(2S,3S)-2,3-dihydroxy-2,3-dihydrobenzoate + NAD(+) = 2,3-dihydroxybenzoate + NADH + H(+)</text>
        <dbReference type="Rhea" id="RHEA:23824"/>
        <dbReference type="ChEBI" id="CHEBI:15378"/>
        <dbReference type="ChEBI" id="CHEBI:36654"/>
        <dbReference type="ChEBI" id="CHEBI:57540"/>
        <dbReference type="ChEBI" id="CHEBI:57945"/>
        <dbReference type="ChEBI" id="CHEBI:58764"/>
        <dbReference type="EC" id="1.3.1.28"/>
    </reaction>
</comment>
<dbReference type="KEGG" id="ttu:TERTU_4062"/>
<dbReference type="OrthoDB" id="9804774at2"/>
<dbReference type="GO" id="GO:0019290">
    <property type="term" value="P:siderophore biosynthetic process"/>
    <property type="evidence" value="ECO:0007669"/>
    <property type="project" value="InterPro"/>
</dbReference>
<sequence>MNSLVEALNFSGKQVWITGAGRGIGYAIAESFYRAGAQVTGLDCAFPQHEYPFATVKCDLCKPEEIRACCQRLFVENGQIDVLVNAAGILRFAEITELTEDDWQASLDVNVSAVFHLIQQCIPRFKQQKSGVIVNIASNAARVPRMGMAAYCASKAALESFSHCIALELAAYGVRCNLVSPGSTNTPMLQNMLSNDAGFERTIQGSLATFKNGIPLRKIAHPNDIANSVLFLASDLASHITLHNLVVDGGATLSA</sequence>
<dbReference type="InterPro" id="IPR036291">
    <property type="entry name" value="NAD(P)-bd_dom_sf"/>
</dbReference>
<comment type="pathway">
    <text evidence="1">Siderophore biosynthesis.</text>
</comment>
<reference evidence="10 11" key="1">
    <citation type="journal article" date="2009" name="PLoS ONE">
        <title>The complete genome of Teredinibacter turnerae T7901: an intracellular endosymbiont of marine wood-boring bivalves (shipworms).</title>
        <authorList>
            <person name="Yang J.C."/>
            <person name="Madupu R."/>
            <person name="Durkin A.S."/>
            <person name="Ekborg N.A."/>
            <person name="Pedamallu C.S."/>
            <person name="Hostetler J.B."/>
            <person name="Radune D."/>
            <person name="Toms B.S."/>
            <person name="Henrissat B."/>
            <person name="Coutinho P.M."/>
            <person name="Schwarz S."/>
            <person name="Field L."/>
            <person name="Trindade-Silva A.E."/>
            <person name="Soares C.A.G."/>
            <person name="Elshahawi S."/>
            <person name="Hanora A."/>
            <person name="Schmidt E.W."/>
            <person name="Haygood M.G."/>
            <person name="Posfai J."/>
            <person name="Benner J."/>
            <person name="Madinger C."/>
            <person name="Nove J."/>
            <person name="Anton B."/>
            <person name="Chaudhary K."/>
            <person name="Foster J."/>
            <person name="Holman A."/>
            <person name="Kumar S."/>
            <person name="Lessard P.A."/>
            <person name="Luyten Y.A."/>
            <person name="Slatko B."/>
            <person name="Wood N."/>
            <person name="Wu B."/>
            <person name="Teplitski M."/>
            <person name="Mougous J.D."/>
            <person name="Ward N."/>
            <person name="Eisen J.A."/>
            <person name="Badger J.H."/>
            <person name="Distel D.L."/>
        </authorList>
    </citation>
    <scope>NUCLEOTIDE SEQUENCE [LARGE SCALE GENOMIC DNA]</scope>
    <source>
        <strain evidence="11">ATCC 39867 / T7901</strain>
    </source>
</reference>
<gene>
    <name evidence="10" type="primary">dhbA</name>
    <name evidence="10" type="ordered locus">TERTU_4062</name>
</gene>
<dbReference type="NCBIfam" id="NF006074">
    <property type="entry name" value="PRK08220.1"/>
    <property type="match status" value="1"/>
</dbReference>
<dbReference type="Proteomes" id="UP000009080">
    <property type="component" value="Chromosome"/>
</dbReference>
<dbReference type="HOGENOM" id="CLU_010194_1_0_6"/>
<dbReference type="InterPro" id="IPR002347">
    <property type="entry name" value="SDR_fam"/>
</dbReference>